<comment type="caution">
    <text evidence="1">The sequence shown here is derived from an EMBL/GenBank/DDBJ whole genome shotgun (WGS) entry which is preliminary data.</text>
</comment>
<organism evidence="1 2">
    <name type="scientific">Stenotrophomonas pictorum JCM 9942</name>
    <dbReference type="NCBI Taxonomy" id="1236960"/>
    <lineage>
        <taxon>Bacteria</taxon>
        <taxon>Pseudomonadati</taxon>
        <taxon>Pseudomonadota</taxon>
        <taxon>Gammaproteobacteria</taxon>
        <taxon>Lysobacterales</taxon>
        <taxon>Lysobacteraceae</taxon>
        <taxon>Stenotrophomonas</taxon>
    </lineage>
</organism>
<dbReference type="RefSeq" id="WP_145974324.1">
    <property type="nucleotide sequence ID" value="NZ_BAZI01000139.1"/>
</dbReference>
<gene>
    <name evidence="1" type="ORF">ARC78_12565</name>
</gene>
<dbReference type="OrthoDB" id="1442157at2"/>
<dbReference type="AlphaFoldDB" id="A0A0R0A664"/>
<evidence type="ECO:0000313" key="1">
    <source>
        <dbReference type="EMBL" id="KRG40540.1"/>
    </source>
</evidence>
<sequence>MIKTDITPTLEHTAFDFFYAFARFEFCMKEAGYLKSDKPGKKAEPNWDKFVRSNRTRYTLSPDALALLEAGPQQQISTSHGKLAWREIEFDENEFELQAVAILLRAARNNVFHGGKRGNSGWDDVNRTMRILTHGKTVLDELAQFAKFVEYNRG</sequence>
<keyword evidence="2" id="KW-1185">Reference proteome</keyword>
<name>A0A0R0A664_9GAMM</name>
<dbReference type="Proteomes" id="UP000050836">
    <property type="component" value="Unassembled WGS sequence"/>
</dbReference>
<proteinExistence type="predicted"/>
<dbReference type="EMBL" id="LLXS01000033">
    <property type="protein sequence ID" value="KRG40540.1"/>
    <property type="molecule type" value="Genomic_DNA"/>
</dbReference>
<accession>A0A0R0A664</accession>
<protein>
    <submittedName>
        <fullName evidence="1">Uncharacterized protein</fullName>
    </submittedName>
</protein>
<reference evidence="1 2" key="1">
    <citation type="submission" date="2015-10" db="EMBL/GenBank/DDBJ databases">
        <title>Genome sequencing and analysis of members of genus Stenotrophomonas.</title>
        <authorList>
            <person name="Patil P.P."/>
            <person name="Midha S."/>
            <person name="Patil P.B."/>
        </authorList>
    </citation>
    <scope>NUCLEOTIDE SEQUENCE [LARGE SCALE GENOMIC DNA]</scope>
    <source>
        <strain evidence="1 2">JCM 9942</strain>
    </source>
</reference>
<evidence type="ECO:0000313" key="2">
    <source>
        <dbReference type="Proteomes" id="UP000050836"/>
    </source>
</evidence>